<dbReference type="GO" id="GO:0004129">
    <property type="term" value="F:cytochrome-c oxidase activity"/>
    <property type="evidence" value="ECO:0007669"/>
    <property type="project" value="InterPro"/>
</dbReference>
<dbReference type="Pfam" id="PF13473">
    <property type="entry name" value="Cupredoxin_1"/>
    <property type="match status" value="1"/>
</dbReference>
<dbReference type="AlphaFoldDB" id="A0A7J4IYV9"/>
<feature type="domain" description="Cytochrome oxidase subunit II copper A binding" evidence="5">
    <location>
        <begin position="97"/>
        <end position="188"/>
    </location>
</feature>
<keyword evidence="3" id="KW-0186">Copper</keyword>
<dbReference type="InterPro" id="IPR001505">
    <property type="entry name" value="Copper_CuA"/>
</dbReference>
<dbReference type="Gene3D" id="2.60.40.420">
    <property type="entry name" value="Cupredoxins - blue copper proteins"/>
    <property type="match status" value="1"/>
</dbReference>
<sequence>MKNRFSATILALLALSLLLAGCAQQQTDGNTNAVTTDNNQGNNPTDKVPGSIIKIPGDNENEGSGEGEGNSENNAPDDNSTPQGNDGNNSIDGDNASAVREFSMTAKKWEWEPGTITVNQGDRVRLNIKSVDVAHGILLPDFNVDVKFAAGESATAEFVATKKGAFTFRCNVFCGEGHSGMAGTLIVN</sequence>
<gene>
    <name evidence="6" type="ORF">HA254_02335</name>
</gene>
<dbReference type="InterPro" id="IPR008972">
    <property type="entry name" value="Cupredoxin"/>
</dbReference>
<dbReference type="InterPro" id="IPR028096">
    <property type="entry name" value="EfeO_Cupredoxin"/>
</dbReference>
<dbReference type="InterPro" id="IPR051403">
    <property type="entry name" value="NosZ/Cyto_c_oxidase_sub2"/>
</dbReference>
<feature type="region of interest" description="Disordered" evidence="4">
    <location>
        <begin position="31"/>
        <end position="95"/>
    </location>
</feature>
<evidence type="ECO:0000256" key="1">
    <source>
        <dbReference type="ARBA" id="ARBA00004196"/>
    </source>
</evidence>
<comment type="caution">
    <text evidence="6">The sequence shown here is derived from an EMBL/GenBank/DDBJ whole genome shotgun (WGS) entry which is preliminary data.</text>
</comment>
<dbReference type="SUPFAM" id="SSF49503">
    <property type="entry name" value="Cupredoxins"/>
    <property type="match status" value="1"/>
</dbReference>
<evidence type="ECO:0000256" key="2">
    <source>
        <dbReference type="ARBA" id="ARBA00022723"/>
    </source>
</evidence>
<protein>
    <recommendedName>
        <fullName evidence="5">Cytochrome oxidase subunit II copper A binding domain-containing protein</fullName>
    </recommendedName>
</protein>
<dbReference type="InterPro" id="IPR002429">
    <property type="entry name" value="CcO_II-like_C"/>
</dbReference>
<dbReference type="GO" id="GO:0005507">
    <property type="term" value="F:copper ion binding"/>
    <property type="evidence" value="ECO:0007669"/>
    <property type="project" value="InterPro"/>
</dbReference>
<evidence type="ECO:0000256" key="4">
    <source>
        <dbReference type="SAM" id="MobiDB-lite"/>
    </source>
</evidence>
<proteinExistence type="predicted"/>
<feature type="compositionally biased region" description="Low complexity" evidence="4">
    <location>
        <begin position="84"/>
        <end position="95"/>
    </location>
</feature>
<dbReference type="PROSITE" id="PS00078">
    <property type="entry name" value="COX2"/>
    <property type="match status" value="1"/>
</dbReference>
<evidence type="ECO:0000259" key="5">
    <source>
        <dbReference type="PROSITE" id="PS50857"/>
    </source>
</evidence>
<keyword evidence="2" id="KW-0479">Metal-binding</keyword>
<name>A0A7J4IYV9_9ARCH</name>
<evidence type="ECO:0000313" key="7">
    <source>
        <dbReference type="Proteomes" id="UP000565078"/>
    </source>
</evidence>
<organism evidence="6 7">
    <name type="scientific">Candidatus Iainarchaeum sp</name>
    <dbReference type="NCBI Taxonomy" id="3101447"/>
    <lineage>
        <taxon>Archaea</taxon>
        <taxon>Candidatus Iainarchaeota</taxon>
        <taxon>Candidatus Iainarchaeia</taxon>
        <taxon>Candidatus Iainarchaeales</taxon>
        <taxon>Candidatus Iainarchaeaceae</taxon>
        <taxon>Candidatus Iainarchaeum</taxon>
    </lineage>
</organism>
<dbReference type="PROSITE" id="PS51257">
    <property type="entry name" value="PROKAR_LIPOPROTEIN"/>
    <property type="match status" value="1"/>
</dbReference>
<accession>A0A7J4IYV9</accession>
<reference evidence="7" key="1">
    <citation type="journal article" date="2020" name="bioRxiv">
        <title>A rank-normalized archaeal taxonomy based on genome phylogeny resolves widespread incomplete and uneven classifications.</title>
        <authorList>
            <person name="Rinke C."/>
            <person name="Chuvochina M."/>
            <person name="Mussig A.J."/>
            <person name="Chaumeil P.-A."/>
            <person name="Waite D.W."/>
            <person name="Whitman W.B."/>
            <person name="Parks D.H."/>
            <person name="Hugenholtz P."/>
        </authorList>
    </citation>
    <scope>NUCLEOTIDE SEQUENCE [LARGE SCALE GENOMIC DNA]</scope>
</reference>
<dbReference type="PANTHER" id="PTHR42838">
    <property type="entry name" value="CYTOCHROME C OXIDASE SUBUNIT II"/>
    <property type="match status" value="1"/>
</dbReference>
<dbReference type="EMBL" id="DUGC01000042">
    <property type="protein sequence ID" value="HIH09485.1"/>
    <property type="molecule type" value="Genomic_DNA"/>
</dbReference>
<dbReference type="PANTHER" id="PTHR42838:SF2">
    <property type="entry name" value="NITROUS-OXIDE REDUCTASE"/>
    <property type="match status" value="1"/>
</dbReference>
<feature type="compositionally biased region" description="Polar residues" evidence="4">
    <location>
        <begin position="31"/>
        <end position="45"/>
    </location>
</feature>
<evidence type="ECO:0000313" key="6">
    <source>
        <dbReference type="EMBL" id="HIH09485.1"/>
    </source>
</evidence>
<dbReference type="GO" id="GO:0016020">
    <property type="term" value="C:membrane"/>
    <property type="evidence" value="ECO:0007669"/>
    <property type="project" value="InterPro"/>
</dbReference>
<comment type="subcellular location">
    <subcellularLocation>
        <location evidence="1">Cell envelope</location>
    </subcellularLocation>
</comment>
<dbReference type="Proteomes" id="UP000565078">
    <property type="component" value="Unassembled WGS sequence"/>
</dbReference>
<dbReference type="PROSITE" id="PS50857">
    <property type="entry name" value="COX2_CUA"/>
    <property type="match status" value="1"/>
</dbReference>
<evidence type="ECO:0000256" key="3">
    <source>
        <dbReference type="ARBA" id="ARBA00023008"/>
    </source>
</evidence>